<proteinExistence type="predicted"/>
<protein>
    <submittedName>
        <fullName evidence="8">Testis expressed 101</fullName>
    </submittedName>
</protein>
<keyword evidence="2" id="KW-1003">Cell membrane</keyword>
<dbReference type="CDD" id="cd23634">
    <property type="entry name" value="TFP_LU_ECD_TEX101_rpt2"/>
    <property type="match status" value="1"/>
</dbReference>
<dbReference type="SUPFAM" id="SSF57302">
    <property type="entry name" value="Snake toxin-like"/>
    <property type="match status" value="1"/>
</dbReference>
<dbReference type="GO" id="GO:1901317">
    <property type="term" value="P:regulation of flagellated sperm motility"/>
    <property type="evidence" value="ECO:0007669"/>
    <property type="project" value="TreeGrafter"/>
</dbReference>
<evidence type="ECO:0000256" key="6">
    <source>
        <dbReference type="SAM" id="Phobius"/>
    </source>
</evidence>
<keyword evidence="3" id="KW-0732">Signal</keyword>
<dbReference type="InterPro" id="IPR045860">
    <property type="entry name" value="Snake_toxin-like_sf"/>
</dbReference>
<evidence type="ECO:0000256" key="2">
    <source>
        <dbReference type="ARBA" id="ARBA00022475"/>
    </source>
</evidence>
<feature type="domain" description="UPAR/Ly6" evidence="7">
    <location>
        <begin position="185"/>
        <end position="262"/>
    </location>
</feature>
<keyword evidence="6" id="KW-1133">Transmembrane helix</keyword>
<accession>A0A2K6MRH9</accession>
<dbReference type="InterPro" id="IPR051899">
    <property type="entry name" value="Fert-Immune_med_protein"/>
</dbReference>
<dbReference type="AlphaFoldDB" id="A0A2K6MRH9"/>
<evidence type="ECO:0000256" key="1">
    <source>
        <dbReference type="ARBA" id="ARBA00004236"/>
    </source>
</evidence>
<dbReference type="PANTHER" id="PTHR16529:SF3">
    <property type="entry name" value="TESTIS-EXPRESSED PROTEIN 101"/>
    <property type="match status" value="1"/>
</dbReference>
<dbReference type="GeneTree" id="ENSGT00530000063351"/>
<evidence type="ECO:0000259" key="7">
    <source>
        <dbReference type="Pfam" id="PF00021"/>
    </source>
</evidence>
<organism evidence="8 9">
    <name type="scientific">Rhinopithecus bieti</name>
    <name type="common">Black snub-nosed monkey</name>
    <name type="synonym">Pygathrix bieti</name>
    <dbReference type="NCBI Taxonomy" id="61621"/>
    <lineage>
        <taxon>Eukaryota</taxon>
        <taxon>Metazoa</taxon>
        <taxon>Chordata</taxon>
        <taxon>Craniata</taxon>
        <taxon>Vertebrata</taxon>
        <taxon>Euteleostomi</taxon>
        <taxon>Mammalia</taxon>
        <taxon>Eutheria</taxon>
        <taxon>Euarchontoglires</taxon>
        <taxon>Primates</taxon>
        <taxon>Haplorrhini</taxon>
        <taxon>Catarrhini</taxon>
        <taxon>Cercopithecidae</taxon>
        <taxon>Colobinae</taxon>
        <taxon>Rhinopithecus</taxon>
    </lineage>
</organism>
<keyword evidence="5" id="KW-0325">Glycoprotein</keyword>
<evidence type="ECO:0000313" key="9">
    <source>
        <dbReference type="Proteomes" id="UP000233180"/>
    </source>
</evidence>
<dbReference type="Proteomes" id="UP000233180">
    <property type="component" value="Unassembled WGS sequence"/>
</dbReference>
<dbReference type="STRING" id="61621.ENSRBIP00000038388"/>
<dbReference type="CDD" id="cd23622">
    <property type="entry name" value="TFP_LU_ECD_TEX101_rpt1"/>
    <property type="match status" value="1"/>
</dbReference>
<name>A0A2K6MRH9_RHIBE</name>
<feature type="domain" description="UPAR/Ly6" evidence="7">
    <location>
        <begin position="95"/>
        <end position="164"/>
    </location>
</feature>
<evidence type="ECO:0000256" key="5">
    <source>
        <dbReference type="ARBA" id="ARBA00023180"/>
    </source>
</evidence>
<feature type="transmembrane region" description="Helical" evidence="6">
    <location>
        <begin position="277"/>
        <end position="297"/>
    </location>
</feature>
<dbReference type="InterPro" id="IPR016054">
    <property type="entry name" value="LY6_UPA_recep-like"/>
</dbReference>
<keyword evidence="4 6" id="KW-0472">Membrane</keyword>
<dbReference type="Pfam" id="PF00021">
    <property type="entry name" value="UPAR_LY6"/>
    <property type="match status" value="2"/>
</dbReference>
<reference evidence="8 9" key="1">
    <citation type="submission" date="2016-06" db="EMBL/GenBank/DDBJ databases">
        <title>Genome of Rhinopithecus bieti.</title>
        <authorList>
            <person name="Wu"/>
            <person name="C.-I. and Zhang"/>
            <person name="Y."/>
        </authorList>
    </citation>
    <scope>NUCLEOTIDE SEQUENCE</scope>
</reference>
<gene>
    <name evidence="8" type="primary">TEX101</name>
</gene>
<keyword evidence="9" id="KW-1185">Reference proteome</keyword>
<reference evidence="8" key="2">
    <citation type="submission" date="2025-08" db="UniProtKB">
        <authorList>
            <consortium name="Ensembl"/>
        </authorList>
    </citation>
    <scope>IDENTIFICATION</scope>
</reference>
<evidence type="ECO:0000256" key="4">
    <source>
        <dbReference type="ARBA" id="ARBA00023136"/>
    </source>
</evidence>
<dbReference type="Ensembl" id="ENSRBIT00000062406.1">
    <property type="protein sequence ID" value="ENSRBIP00000038388.1"/>
    <property type="gene ID" value="ENSRBIG00000042715.1"/>
</dbReference>
<evidence type="ECO:0000313" key="8">
    <source>
        <dbReference type="Ensembl" id="ENSRBIP00000038388.1"/>
    </source>
</evidence>
<dbReference type="GO" id="GO:0007339">
    <property type="term" value="P:binding of sperm to zona pellucida"/>
    <property type="evidence" value="ECO:0007669"/>
    <property type="project" value="TreeGrafter"/>
</dbReference>
<dbReference type="PANTHER" id="PTHR16529">
    <property type="entry name" value="CD177 ANTIGEN"/>
    <property type="match status" value="1"/>
</dbReference>
<keyword evidence="6" id="KW-0812">Transmembrane</keyword>
<comment type="subcellular location">
    <subcellularLocation>
        <location evidence="1">Cell membrane</location>
    </subcellularLocation>
</comment>
<reference evidence="8" key="3">
    <citation type="submission" date="2025-09" db="UniProtKB">
        <authorList>
            <consortium name="Ensembl"/>
        </authorList>
    </citation>
    <scope>IDENTIFICATION</scope>
</reference>
<sequence>MQIKTPHPEVSTCQDLDLISCTLTEKLVAFSPSNSQIQTSSSQTSPEEAMGTPRIQHLLILLVLGTSLLTCLELYCQKGLSMTVEADPANMFNWTTEEVETCDKGALCQETILMIKAGTETAILATKGCIPEGEEAITIVQHSPHPGLIVISYSNYCEDSFCNDKDSLSQFWEFSETTASTMSTTLHCPTCVALGTCFNAPSLPCPNGTTRCYQGKLEITGGGIESSVEVKGCTATIGCRLMSGVLAVGPMFVREVCPRQLLTQPRKTDNGATCLPIPVWGVTATAAIAAAINYSLFLRRQFWAWV</sequence>
<evidence type="ECO:0000256" key="3">
    <source>
        <dbReference type="ARBA" id="ARBA00022729"/>
    </source>
</evidence>
<dbReference type="GO" id="GO:0044853">
    <property type="term" value="C:plasma membrane raft"/>
    <property type="evidence" value="ECO:0007669"/>
    <property type="project" value="TreeGrafter"/>
</dbReference>